<feature type="transmembrane region" description="Helical" evidence="7">
    <location>
        <begin position="306"/>
        <end position="329"/>
    </location>
</feature>
<feature type="transmembrane region" description="Helical" evidence="7">
    <location>
        <begin position="12"/>
        <end position="35"/>
    </location>
</feature>
<evidence type="ECO:0000256" key="1">
    <source>
        <dbReference type="ARBA" id="ARBA00004141"/>
    </source>
</evidence>
<dbReference type="NCBIfam" id="TIGR00879">
    <property type="entry name" value="SP"/>
    <property type="match status" value="1"/>
</dbReference>
<dbReference type="Proteomes" id="UP000695000">
    <property type="component" value="Unplaced"/>
</dbReference>
<evidence type="ECO:0000313" key="9">
    <source>
        <dbReference type="Proteomes" id="UP000695000"/>
    </source>
</evidence>
<dbReference type="PROSITE" id="PS00217">
    <property type="entry name" value="SUGAR_TRANSPORT_2"/>
    <property type="match status" value="1"/>
</dbReference>
<name>A0ABM1M1D7_NICVS</name>
<dbReference type="InterPro" id="IPR020846">
    <property type="entry name" value="MFS_dom"/>
</dbReference>
<proteinExistence type="inferred from homology"/>
<keyword evidence="6" id="KW-0813">Transport</keyword>
<keyword evidence="4 7" id="KW-0472">Membrane</keyword>
<dbReference type="Gene3D" id="1.20.1250.20">
    <property type="entry name" value="MFS general substrate transporter like domains"/>
    <property type="match status" value="1"/>
</dbReference>
<dbReference type="InterPro" id="IPR036259">
    <property type="entry name" value="MFS_trans_sf"/>
</dbReference>
<dbReference type="PROSITE" id="PS51257">
    <property type="entry name" value="PROKAR_LIPOPROTEIN"/>
    <property type="match status" value="1"/>
</dbReference>
<keyword evidence="2 7" id="KW-0812">Transmembrane</keyword>
<organism evidence="9 10">
    <name type="scientific">Nicrophorus vespilloides</name>
    <name type="common">Boreal carrion beetle</name>
    <dbReference type="NCBI Taxonomy" id="110193"/>
    <lineage>
        <taxon>Eukaryota</taxon>
        <taxon>Metazoa</taxon>
        <taxon>Ecdysozoa</taxon>
        <taxon>Arthropoda</taxon>
        <taxon>Hexapoda</taxon>
        <taxon>Insecta</taxon>
        <taxon>Pterygota</taxon>
        <taxon>Neoptera</taxon>
        <taxon>Endopterygota</taxon>
        <taxon>Coleoptera</taxon>
        <taxon>Polyphaga</taxon>
        <taxon>Staphyliniformia</taxon>
        <taxon>Silphidae</taxon>
        <taxon>Nicrophorinae</taxon>
        <taxon>Nicrophorus</taxon>
    </lineage>
</organism>
<protein>
    <submittedName>
        <fullName evidence="10">Facilitated trehalose transporter Tret1-2 homolog</fullName>
    </submittedName>
</protein>
<evidence type="ECO:0000256" key="5">
    <source>
        <dbReference type="ARBA" id="ARBA00023180"/>
    </source>
</evidence>
<feature type="transmembrane region" description="Helical" evidence="7">
    <location>
        <begin position="374"/>
        <end position="394"/>
    </location>
</feature>
<dbReference type="RefSeq" id="XP_017768387.1">
    <property type="nucleotide sequence ID" value="XM_017912898.1"/>
</dbReference>
<evidence type="ECO:0000256" key="4">
    <source>
        <dbReference type="ARBA" id="ARBA00023136"/>
    </source>
</evidence>
<feature type="transmembrane region" description="Helical" evidence="7">
    <location>
        <begin position="244"/>
        <end position="264"/>
    </location>
</feature>
<dbReference type="InterPro" id="IPR005829">
    <property type="entry name" value="Sugar_transporter_CS"/>
</dbReference>
<feature type="transmembrane region" description="Helical" evidence="7">
    <location>
        <begin position="125"/>
        <end position="146"/>
    </location>
</feature>
<gene>
    <name evidence="10" type="primary">LOC108556692</name>
</gene>
<dbReference type="InterPro" id="IPR050549">
    <property type="entry name" value="MFS_Trehalose_Transporter"/>
</dbReference>
<feature type="transmembrane region" description="Helical" evidence="7">
    <location>
        <begin position="42"/>
        <end position="61"/>
    </location>
</feature>
<keyword evidence="3 7" id="KW-1133">Transmembrane helix</keyword>
<dbReference type="PROSITE" id="PS50850">
    <property type="entry name" value="MFS"/>
    <property type="match status" value="1"/>
</dbReference>
<feature type="transmembrane region" description="Helical" evidence="7">
    <location>
        <begin position="67"/>
        <end position="89"/>
    </location>
</feature>
<reference evidence="10" key="1">
    <citation type="submission" date="2025-08" db="UniProtKB">
        <authorList>
            <consortium name="RefSeq"/>
        </authorList>
    </citation>
    <scope>IDENTIFICATION</scope>
    <source>
        <tissue evidence="10">Whole Larva</tissue>
    </source>
</reference>
<dbReference type="InterPro" id="IPR003663">
    <property type="entry name" value="Sugar/inositol_transpt"/>
</dbReference>
<comment type="subcellular location">
    <subcellularLocation>
        <location evidence="1">Membrane</location>
        <topology evidence="1">Multi-pass membrane protein</topology>
    </subcellularLocation>
</comment>
<dbReference type="PANTHER" id="PTHR48021">
    <property type="match status" value="1"/>
</dbReference>
<keyword evidence="9" id="KW-1185">Reference proteome</keyword>
<dbReference type="SUPFAM" id="SSF103473">
    <property type="entry name" value="MFS general substrate transporter"/>
    <property type="match status" value="1"/>
</dbReference>
<keyword evidence="5" id="KW-0325">Glycoprotein</keyword>
<evidence type="ECO:0000256" key="2">
    <source>
        <dbReference type="ARBA" id="ARBA00022692"/>
    </source>
</evidence>
<evidence type="ECO:0000256" key="7">
    <source>
        <dbReference type="SAM" id="Phobius"/>
    </source>
</evidence>
<dbReference type="PROSITE" id="PS00216">
    <property type="entry name" value="SUGAR_TRANSPORT_1"/>
    <property type="match status" value="2"/>
</dbReference>
<feature type="transmembrane region" description="Helical" evidence="7">
    <location>
        <begin position="271"/>
        <end position="294"/>
    </location>
</feature>
<accession>A0ABM1M1D7</accession>
<evidence type="ECO:0000256" key="3">
    <source>
        <dbReference type="ARBA" id="ARBA00022989"/>
    </source>
</evidence>
<feature type="transmembrane region" description="Helical" evidence="7">
    <location>
        <begin position="341"/>
        <end position="362"/>
    </location>
</feature>
<dbReference type="GeneID" id="108556692"/>
<dbReference type="PRINTS" id="PR00171">
    <property type="entry name" value="SUGRTRNSPORT"/>
</dbReference>
<dbReference type="Pfam" id="PF00083">
    <property type="entry name" value="Sugar_tr"/>
    <property type="match status" value="1"/>
</dbReference>
<evidence type="ECO:0000259" key="8">
    <source>
        <dbReference type="PROSITE" id="PS50850"/>
    </source>
</evidence>
<evidence type="ECO:0000256" key="6">
    <source>
        <dbReference type="RuleBase" id="RU003346"/>
    </source>
</evidence>
<evidence type="ECO:0000313" key="10">
    <source>
        <dbReference type="RefSeq" id="XP_017768387.1"/>
    </source>
</evidence>
<sequence length="419" mass="46795">MIAKSMNITGIQFGWIASIMAVGAACSQILIAIFMDLAGRRWSFVIFSALTVSSWVVLIVLNNFYGLIAGRFLLGLFAGGFCVVAPTYIAEITHKSIRGAVSVGFQLLLTIGILYSYIFCAFKNLWALNLCCIVPPIVVLVAFVFLKETPVYLMKNNNESDAVKVLQFYRGKDYDVTQEMNEIKLLTAKDDSKFCRALKKKSCIKAFLMLLGMHVVQQLSGINAVMFYAESIFMDTHTFVDACLSQVVLGIVQVLATGLSAAIVDRVGRKILWYVSLFIMAVCLILVGIYFQILANDEEIAKRIDLLPVFSIFIYIIGFSLGCGPLPWVMIGELIPTRVKAFVAMTIAALNWMLAFVISLTYPILKDIMGNYVVFYMYGVVSVLGIVFVWYCVIETKNKSLKEIQEQLEAKNDEKEIKK</sequence>
<feature type="transmembrane region" description="Helical" evidence="7">
    <location>
        <begin position="101"/>
        <end position="119"/>
    </location>
</feature>
<feature type="transmembrane region" description="Helical" evidence="7">
    <location>
        <begin position="206"/>
        <end position="229"/>
    </location>
</feature>
<feature type="domain" description="Major facilitator superfamily (MFS) profile" evidence="8">
    <location>
        <begin position="1"/>
        <end position="397"/>
    </location>
</feature>
<dbReference type="InterPro" id="IPR005828">
    <property type="entry name" value="MFS_sugar_transport-like"/>
</dbReference>
<comment type="similarity">
    <text evidence="6">Belongs to the major facilitator superfamily. Sugar transporter (TC 2.A.1.1) family.</text>
</comment>
<dbReference type="PANTHER" id="PTHR48021:SF1">
    <property type="entry name" value="GH07001P-RELATED"/>
    <property type="match status" value="1"/>
</dbReference>